<dbReference type="PANTHER" id="PTHR34473">
    <property type="entry name" value="UPF0699 TRANSMEMBRANE PROTEIN YDBS"/>
    <property type="match status" value="1"/>
</dbReference>
<sequence>MSDTGFRRLNEKSVRAKIIEGILSLCAYAIIIVILFYCTSRWEWPNWIIGVTVCLSLLSIPFHLYFLPKWEYRIWRYRISETSIEIIKGFLFKRKILIPMVKVQHVDAKQGPILKRYHLYTIVLSTAAGSHEIPGVSEETADEIRGEIEMYARLDDEQV</sequence>
<organism evidence="3 4">
    <name type="scientific">Priestia endophytica DSM 13796</name>
    <dbReference type="NCBI Taxonomy" id="1121089"/>
    <lineage>
        <taxon>Bacteria</taxon>
        <taxon>Bacillati</taxon>
        <taxon>Bacillota</taxon>
        <taxon>Bacilli</taxon>
        <taxon>Bacillales</taxon>
        <taxon>Bacillaceae</taxon>
        <taxon>Priestia</taxon>
    </lineage>
</organism>
<evidence type="ECO:0000256" key="1">
    <source>
        <dbReference type="SAM" id="Phobius"/>
    </source>
</evidence>
<dbReference type="EMBL" id="FOXX01000004">
    <property type="protein sequence ID" value="SFQ55438.1"/>
    <property type="molecule type" value="Genomic_DNA"/>
</dbReference>
<name>A0A1I5ZG57_9BACI</name>
<keyword evidence="1" id="KW-0472">Membrane</keyword>
<dbReference type="Pfam" id="PF03703">
    <property type="entry name" value="bPH_2"/>
    <property type="match status" value="1"/>
</dbReference>
<gene>
    <name evidence="3" type="ORF">SAMN02745910_02046</name>
</gene>
<feature type="domain" description="YdbS-like PH" evidence="2">
    <location>
        <begin position="72"/>
        <end position="147"/>
    </location>
</feature>
<dbReference type="PANTHER" id="PTHR34473:SF2">
    <property type="entry name" value="UPF0699 TRANSMEMBRANE PROTEIN YDBT"/>
    <property type="match status" value="1"/>
</dbReference>
<feature type="transmembrane region" description="Helical" evidence="1">
    <location>
        <begin position="48"/>
        <end position="67"/>
    </location>
</feature>
<dbReference type="GeneID" id="93710719"/>
<keyword evidence="1" id="KW-1133">Transmembrane helix</keyword>
<evidence type="ECO:0000259" key="2">
    <source>
        <dbReference type="Pfam" id="PF03703"/>
    </source>
</evidence>
<accession>A0A1I5ZG57</accession>
<dbReference type="Proteomes" id="UP000182762">
    <property type="component" value="Unassembled WGS sequence"/>
</dbReference>
<reference evidence="3 4" key="1">
    <citation type="submission" date="2016-10" db="EMBL/GenBank/DDBJ databases">
        <authorList>
            <person name="Varghese N."/>
            <person name="Submissions S."/>
        </authorList>
    </citation>
    <scope>NUCLEOTIDE SEQUENCE [LARGE SCALE GENOMIC DNA]</scope>
    <source>
        <strain evidence="3 4">DSM 13796</strain>
    </source>
</reference>
<feature type="transmembrane region" description="Helical" evidence="1">
    <location>
        <begin position="21"/>
        <end position="42"/>
    </location>
</feature>
<dbReference type="RefSeq" id="WP_082802567.1">
    <property type="nucleotide sequence ID" value="NZ_FOXX01000004.1"/>
</dbReference>
<evidence type="ECO:0000313" key="4">
    <source>
        <dbReference type="Proteomes" id="UP000182762"/>
    </source>
</evidence>
<comment type="caution">
    <text evidence="3">The sequence shown here is derived from an EMBL/GenBank/DDBJ whole genome shotgun (WGS) entry which is preliminary data.</text>
</comment>
<proteinExistence type="predicted"/>
<dbReference type="InterPro" id="IPR005182">
    <property type="entry name" value="YdbS-like_PH"/>
</dbReference>
<evidence type="ECO:0000313" key="3">
    <source>
        <dbReference type="EMBL" id="SFQ55438.1"/>
    </source>
</evidence>
<keyword evidence="4" id="KW-1185">Reference proteome</keyword>
<keyword evidence="1" id="KW-0812">Transmembrane</keyword>
<protein>
    <recommendedName>
        <fullName evidence="2">YdbS-like PH domain-containing protein</fullName>
    </recommendedName>
</protein>